<dbReference type="InterPro" id="IPR036770">
    <property type="entry name" value="Ankyrin_rpt-contain_sf"/>
</dbReference>
<dbReference type="PANTHER" id="PTHR24198:SF165">
    <property type="entry name" value="ANKYRIN REPEAT-CONTAINING PROTEIN-RELATED"/>
    <property type="match status" value="1"/>
</dbReference>
<dbReference type="PROSITE" id="PS50088">
    <property type="entry name" value="ANK_REPEAT"/>
    <property type="match status" value="2"/>
</dbReference>
<evidence type="ECO:0000256" key="4">
    <source>
        <dbReference type="SAM" id="Coils"/>
    </source>
</evidence>
<dbReference type="Pfam" id="PF00023">
    <property type="entry name" value="Ank"/>
    <property type="match status" value="2"/>
</dbReference>
<keyword evidence="6" id="KW-1185">Reference proteome</keyword>
<evidence type="ECO:0008006" key="7">
    <source>
        <dbReference type="Google" id="ProtNLM"/>
    </source>
</evidence>
<keyword evidence="1" id="KW-0677">Repeat</keyword>
<gene>
    <name evidence="5" type="ORF">PRZ48_012805</name>
</gene>
<evidence type="ECO:0000313" key="5">
    <source>
        <dbReference type="EMBL" id="KAK4496821.1"/>
    </source>
</evidence>
<dbReference type="SUPFAM" id="SSF48403">
    <property type="entry name" value="Ankyrin repeat"/>
    <property type="match status" value="2"/>
</dbReference>
<dbReference type="PANTHER" id="PTHR24198">
    <property type="entry name" value="ANKYRIN REPEAT AND PROTEIN KINASE DOMAIN-CONTAINING PROTEIN"/>
    <property type="match status" value="1"/>
</dbReference>
<organism evidence="5 6">
    <name type="scientific">Zasmidium cellare</name>
    <name type="common">Wine cellar mold</name>
    <name type="synonym">Racodium cellare</name>
    <dbReference type="NCBI Taxonomy" id="395010"/>
    <lineage>
        <taxon>Eukaryota</taxon>
        <taxon>Fungi</taxon>
        <taxon>Dikarya</taxon>
        <taxon>Ascomycota</taxon>
        <taxon>Pezizomycotina</taxon>
        <taxon>Dothideomycetes</taxon>
        <taxon>Dothideomycetidae</taxon>
        <taxon>Mycosphaerellales</taxon>
        <taxon>Mycosphaerellaceae</taxon>
        <taxon>Zasmidium</taxon>
    </lineage>
</organism>
<feature type="coiled-coil region" evidence="4">
    <location>
        <begin position="896"/>
        <end position="923"/>
    </location>
</feature>
<comment type="caution">
    <text evidence="5">The sequence shown here is derived from an EMBL/GenBank/DDBJ whole genome shotgun (WGS) entry which is preliminary data.</text>
</comment>
<dbReference type="Pfam" id="PF12796">
    <property type="entry name" value="Ank_2"/>
    <property type="match status" value="2"/>
</dbReference>
<evidence type="ECO:0000256" key="1">
    <source>
        <dbReference type="ARBA" id="ARBA00022737"/>
    </source>
</evidence>
<dbReference type="PROSITE" id="PS50297">
    <property type="entry name" value="ANK_REP_REGION"/>
    <property type="match status" value="2"/>
</dbReference>
<dbReference type="InterPro" id="IPR002110">
    <property type="entry name" value="Ankyrin_rpt"/>
</dbReference>
<evidence type="ECO:0000256" key="3">
    <source>
        <dbReference type="PROSITE-ProRule" id="PRU00023"/>
    </source>
</evidence>
<sequence>MPLQLEDELLQAVKDGEEALVQMLLQAEADPNAGAWARSGHTAVSQAIMNGHEKILDELLNHGHLYGMVEERGPQKIPQRPAQTNRSLRSSFGDWVARVQLAAVRAMCSWGPKEHDWMPPAERTFRAILRSTAGTESMVLKLLDAGMLASQPYGRSEVARKLFELSLDKCWPTLTGSLLSKSVSVDSGPDETFKECCWPSFIGTMAEIWPDIDAQRLPEFLLYRRRVLSFLDGSYIERARPVSTWVSLVNSPRFHELSQSVSDRDQAICAAMLHIIRKSGASPFKRDHDGMDCLSYVVRASYPDFVFEAVLQAWYDAREALSSTMAATVTSSALCTAINYIQPDLERITRLLDSGFSPEWEDNEGRTPLWKAAYMNGDREVIDLLLRRHANPDNGGSKGYPPILRTLHDNSHKKFVAFLEAGADANALNVDGRSILQVVLELDPGTEVLKSLCLESLIRHNVQIWNEETQSAPALDIMARQPNSPGFSEYIFRLLIEHIPSKLRQHCYDRALRAAVRTPRWAMSVIDLSLFTIFLLLQYGADPCVVTDTNGTLLHSICSRWHSTSSGHKWRTEFYCLLKRKLIDINARDKNGNTALSLAVQGAHRDFVFLLLSHGANPNTKNNKQKTPLEILLGSKCDDYSIACSHDEIEGDSVNDQYRGERGQAEWHFTLRSRRMEVMESLNREEVFQSLREYGADLNVLQEETGRNLLMMACENRNSVLAANILYSVGERDISGLLRHRDMSGQTAYHLAARAGCTKTMRTLLTPFEIFQPTPNVWRAMAVEGERQLFATEDDSEITTAKARRAAYRQVEEWERAGVGVPSFMKGNVVQMDRPDVPRMTIGSAARKEWDNICLPNVTVTEWDAPRHRQNPSYPNGPQYQGLKTPLQLAAENGHLEVVKLLLSALELECEDVQQAADLALEKDFYDIHAELCDYSSVERPDVGA</sequence>
<dbReference type="EMBL" id="JAXOVC010000010">
    <property type="protein sequence ID" value="KAK4496821.1"/>
    <property type="molecule type" value="Genomic_DNA"/>
</dbReference>
<dbReference type="Proteomes" id="UP001305779">
    <property type="component" value="Unassembled WGS sequence"/>
</dbReference>
<reference evidence="5 6" key="1">
    <citation type="journal article" date="2023" name="G3 (Bethesda)">
        <title>A chromosome-level genome assembly of Zasmidium syzygii isolated from banana leaves.</title>
        <authorList>
            <person name="van Westerhoven A.C."/>
            <person name="Mehrabi R."/>
            <person name="Talebi R."/>
            <person name="Steentjes M.B.F."/>
            <person name="Corcolon B."/>
            <person name="Chong P.A."/>
            <person name="Kema G.H.J."/>
            <person name="Seidl M.F."/>
        </authorList>
    </citation>
    <scope>NUCLEOTIDE SEQUENCE [LARGE SCALE GENOMIC DNA]</scope>
    <source>
        <strain evidence="5 6">P124</strain>
    </source>
</reference>
<protein>
    <recommendedName>
        <fullName evidence="7">Ankyrin</fullName>
    </recommendedName>
</protein>
<dbReference type="SMART" id="SM00248">
    <property type="entry name" value="ANK"/>
    <property type="match status" value="9"/>
</dbReference>
<name>A0ABR0E6H6_ZASCE</name>
<evidence type="ECO:0000313" key="6">
    <source>
        <dbReference type="Proteomes" id="UP001305779"/>
    </source>
</evidence>
<dbReference type="Gene3D" id="1.25.40.20">
    <property type="entry name" value="Ankyrin repeat-containing domain"/>
    <property type="match status" value="4"/>
</dbReference>
<proteinExistence type="predicted"/>
<feature type="repeat" description="ANK" evidence="3">
    <location>
        <begin position="591"/>
        <end position="623"/>
    </location>
</feature>
<accession>A0ABR0E6H6</accession>
<keyword evidence="4" id="KW-0175">Coiled coil</keyword>
<keyword evidence="2 3" id="KW-0040">ANK repeat</keyword>
<evidence type="ECO:0000256" key="2">
    <source>
        <dbReference type="ARBA" id="ARBA00023043"/>
    </source>
</evidence>
<feature type="repeat" description="ANK" evidence="3">
    <location>
        <begin position="882"/>
        <end position="904"/>
    </location>
</feature>